<dbReference type="RefSeq" id="WP_310232505.1">
    <property type="nucleotide sequence ID" value="NZ_JAVDWO010000002.1"/>
</dbReference>
<dbReference type="InterPro" id="IPR036388">
    <property type="entry name" value="WH-like_DNA-bd_sf"/>
</dbReference>
<dbReference type="PANTHER" id="PTHR43537">
    <property type="entry name" value="TRANSCRIPTIONAL REGULATOR, GNTR FAMILY"/>
    <property type="match status" value="1"/>
</dbReference>
<evidence type="ECO:0000313" key="6">
    <source>
        <dbReference type="Proteomes" id="UP001256588"/>
    </source>
</evidence>
<name>A0ABU1XSR5_9GAMM</name>
<keyword evidence="2 5" id="KW-0238">DNA-binding</keyword>
<keyword evidence="1" id="KW-0805">Transcription regulation</keyword>
<dbReference type="Proteomes" id="UP001256588">
    <property type="component" value="Unassembled WGS sequence"/>
</dbReference>
<accession>A0ABU1XSR5</accession>
<dbReference type="SMART" id="SM00345">
    <property type="entry name" value="HTH_GNTR"/>
    <property type="match status" value="1"/>
</dbReference>
<proteinExistence type="predicted"/>
<keyword evidence="3" id="KW-0804">Transcription</keyword>
<evidence type="ECO:0000256" key="3">
    <source>
        <dbReference type="ARBA" id="ARBA00023163"/>
    </source>
</evidence>
<organism evidence="5 6">
    <name type="scientific">Luteimonas terrae</name>
    <dbReference type="NCBI Taxonomy" id="1530191"/>
    <lineage>
        <taxon>Bacteria</taxon>
        <taxon>Pseudomonadati</taxon>
        <taxon>Pseudomonadota</taxon>
        <taxon>Gammaproteobacteria</taxon>
        <taxon>Lysobacterales</taxon>
        <taxon>Lysobacteraceae</taxon>
        <taxon>Luteimonas</taxon>
    </lineage>
</organism>
<evidence type="ECO:0000256" key="1">
    <source>
        <dbReference type="ARBA" id="ARBA00023015"/>
    </source>
</evidence>
<dbReference type="Pfam" id="PF00392">
    <property type="entry name" value="GntR"/>
    <property type="match status" value="1"/>
</dbReference>
<dbReference type="InterPro" id="IPR036390">
    <property type="entry name" value="WH_DNA-bd_sf"/>
</dbReference>
<comment type="caution">
    <text evidence="5">The sequence shown here is derived from an EMBL/GenBank/DDBJ whole genome shotgun (WGS) entry which is preliminary data.</text>
</comment>
<evidence type="ECO:0000259" key="4">
    <source>
        <dbReference type="PROSITE" id="PS50949"/>
    </source>
</evidence>
<dbReference type="InterPro" id="IPR000524">
    <property type="entry name" value="Tscrpt_reg_HTH_GntR"/>
</dbReference>
<dbReference type="EMBL" id="JAVDWO010000002">
    <property type="protein sequence ID" value="MDR7191802.1"/>
    <property type="molecule type" value="Genomic_DNA"/>
</dbReference>
<dbReference type="PANTHER" id="PTHR43537:SF24">
    <property type="entry name" value="GLUCONATE OPERON TRANSCRIPTIONAL REPRESSOR"/>
    <property type="match status" value="1"/>
</dbReference>
<dbReference type="GO" id="GO:0003677">
    <property type="term" value="F:DNA binding"/>
    <property type="evidence" value="ECO:0007669"/>
    <property type="project" value="UniProtKB-KW"/>
</dbReference>
<sequence>MNAIQTKSMLLFERIRRALLEGRYLPGQHVDPRALAREFRTSVTPARYALYQLRGAGLIELHARGGFHVPMPREAALRARYDWMQTLLLWAIDRCEKAPPAASIAPAPVLDPNDIPKSVCMLFDAIAESAEQEELHEAVKRTNDQLAPVRRAKQSLIDDVHDELAALYAHWAARDFQSLRAGVFAFHRRRIALVPKIASHLSQQRNALH</sequence>
<gene>
    <name evidence="5" type="ORF">J2W68_000510</name>
</gene>
<evidence type="ECO:0000256" key="2">
    <source>
        <dbReference type="ARBA" id="ARBA00023125"/>
    </source>
</evidence>
<dbReference type="PROSITE" id="PS50949">
    <property type="entry name" value="HTH_GNTR"/>
    <property type="match status" value="1"/>
</dbReference>
<keyword evidence="6" id="KW-1185">Reference proteome</keyword>
<dbReference type="SUPFAM" id="SSF46785">
    <property type="entry name" value="Winged helix' DNA-binding domain"/>
    <property type="match status" value="1"/>
</dbReference>
<feature type="domain" description="HTH gntR-type" evidence="4">
    <location>
        <begin position="5"/>
        <end position="72"/>
    </location>
</feature>
<protein>
    <submittedName>
        <fullName evidence="5">DNA-binding GntR family transcriptional regulator</fullName>
    </submittedName>
</protein>
<reference evidence="5 6" key="1">
    <citation type="submission" date="2023-07" db="EMBL/GenBank/DDBJ databases">
        <title>Sorghum-associated microbial communities from plants grown in Nebraska, USA.</title>
        <authorList>
            <person name="Schachtman D."/>
        </authorList>
    </citation>
    <scope>NUCLEOTIDE SEQUENCE [LARGE SCALE GENOMIC DNA]</scope>
    <source>
        <strain evidence="5 6">4099</strain>
    </source>
</reference>
<evidence type="ECO:0000313" key="5">
    <source>
        <dbReference type="EMBL" id="MDR7191802.1"/>
    </source>
</evidence>
<dbReference type="Gene3D" id="1.10.10.10">
    <property type="entry name" value="Winged helix-like DNA-binding domain superfamily/Winged helix DNA-binding domain"/>
    <property type="match status" value="1"/>
</dbReference>